<dbReference type="EMBL" id="PFGC01000048">
    <property type="protein sequence ID" value="PIW36564.1"/>
    <property type="molecule type" value="Genomic_DNA"/>
</dbReference>
<dbReference type="GO" id="GO:1990481">
    <property type="term" value="P:mRNA pseudouridine synthesis"/>
    <property type="evidence" value="ECO:0007669"/>
    <property type="project" value="TreeGrafter"/>
</dbReference>
<dbReference type="Pfam" id="PF01509">
    <property type="entry name" value="TruB_N"/>
    <property type="match status" value="1"/>
</dbReference>
<comment type="catalytic activity">
    <reaction evidence="1 5">
        <text>uridine(55) in tRNA = pseudouridine(55) in tRNA</text>
        <dbReference type="Rhea" id="RHEA:42532"/>
        <dbReference type="Rhea" id="RHEA-COMP:10101"/>
        <dbReference type="Rhea" id="RHEA-COMP:10102"/>
        <dbReference type="ChEBI" id="CHEBI:65314"/>
        <dbReference type="ChEBI" id="CHEBI:65315"/>
        <dbReference type="EC" id="5.4.99.25"/>
    </reaction>
</comment>
<evidence type="ECO:0000256" key="3">
    <source>
        <dbReference type="ARBA" id="ARBA00022694"/>
    </source>
</evidence>
<dbReference type="InterPro" id="IPR020103">
    <property type="entry name" value="PsdUridine_synth_cat_dom_sf"/>
</dbReference>
<feature type="active site" description="Nucleophile" evidence="5">
    <location>
        <position position="45"/>
    </location>
</feature>
<evidence type="ECO:0000256" key="5">
    <source>
        <dbReference type="HAMAP-Rule" id="MF_01080"/>
    </source>
</evidence>
<feature type="domain" description="tRNA pseudouridylate synthase B C-terminal" evidence="7">
    <location>
        <begin position="191"/>
        <end position="231"/>
    </location>
</feature>
<dbReference type="AlphaFoldDB" id="A0A2M7H2Z0"/>
<protein>
    <recommendedName>
        <fullName evidence="5">tRNA pseudouridine synthase B</fullName>
        <ecNumber evidence="5">5.4.99.25</ecNumber>
    </recommendedName>
    <alternativeName>
        <fullName evidence="5">tRNA pseudouridine(55) synthase</fullName>
        <shortName evidence="5">Psi55 synthase</shortName>
    </alternativeName>
    <alternativeName>
        <fullName evidence="5">tRNA pseudouridylate synthase</fullName>
    </alternativeName>
    <alternativeName>
        <fullName evidence="5">tRNA-uridine isomerase</fullName>
    </alternativeName>
</protein>
<evidence type="ECO:0000256" key="2">
    <source>
        <dbReference type="ARBA" id="ARBA00005642"/>
    </source>
</evidence>
<dbReference type="GO" id="GO:0160148">
    <property type="term" value="F:tRNA pseudouridine(55) synthase activity"/>
    <property type="evidence" value="ECO:0007669"/>
    <property type="project" value="UniProtKB-EC"/>
</dbReference>
<dbReference type="Gene3D" id="3.30.2350.10">
    <property type="entry name" value="Pseudouridine synthase"/>
    <property type="match status" value="1"/>
</dbReference>
<evidence type="ECO:0000313" key="9">
    <source>
        <dbReference type="Proteomes" id="UP000230292"/>
    </source>
</evidence>
<dbReference type="HAMAP" id="MF_01080">
    <property type="entry name" value="TruB_bact"/>
    <property type="match status" value="1"/>
</dbReference>
<reference evidence="8 9" key="1">
    <citation type="submission" date="2017-09" db="EMBL/GenBank/DDBJ databases">
        <title>Depth-based differentiation of microbial function through sediment-hosted aquifers and enrichment of novel symbionts in the deep terrestrial subsurface.</title>
        <authorList>
            <person name="Probst A.J."/>
            <person name="Ladd B."/>
            <person name="Jarett J.K."/>
            <person name="Geller-Mcgrath D.E."/>
            <person name="Sieber C.M."/>
            <person name="Emerson J.B."/>
            <person name="Anantharaman K."/>
            <person name="Thomas B.C."/>
            <person name="Malmstrom R."/>
            <person name="Stieglmeier M."/>
            <person name="Klingl A."/>
            <person name="Woyke T."/>
            <person name="Ryan C.M."/>
            <person name="Banfield J.F."/>
        </authorList>
    </citation>
    <scope>NUCLEOTIDE SEQUENCE [LARGE SCALE GENOMIC DNA]</scope>
    <source>
        <strain evidence="8">CG15_BIG_FIL_POST_REV_8_21_14_020_45_12</strain>
    </source>
</reference>
<keyword evidence="4 5" id="KW-0413">Isomerase</keyword>
<sequence>MNTDEPLRDEVVLIDKPLGLTSHDVVARVRRASGERRVGHAGTLDPLASGLLIVLIGRGATRRQVEFMGQPKIYQAELTFGSISETEDAEGPILPQATLEELQALTEADILKVLENFIGTIEQRPPAHSAIKVDGQPLYKKARKGLLIAEDIPTRTVTIDSITLDQFVPTTPPFPPTARITVHCQKGTYIRSLARDIGAALGVGGYLSELRRTAIGDFKVTDASTLEEFEKK</sequence>
<dbReference type="GO" id="GO:0003723">
    <property type="term" value="F:RNA binding"/>
    <property type="evidence" value="ECO:0007669"/>
    <property type="project" value="InterPro"/>
</dbReference>
<comment type="function">
    <text evidence="5">Responsible for synthesis of pseudouridine from uracil-55 in the psi GC loop of transfer RNAs.</text>
</comment>
<dbReference type="PANTHER" id="PTHR13767:SF2">
    <property type="entry name" value="PSEUDOURIDYLATE SYNTHASE TRUB1"/>
    <property type="match status" value="1"/>
</dbReference>
<dbReference type="Proteomes" id="UP000230292">
    <property type="component" value="Unassembled WGS sequence"/>
</dbReference>
<dbReference type="EC" id="5.4.99.25" evidence="5"/>
<dbReference type="PANTHER" id="PTHR13767">
    <property type="entry name" value="TRNA-PSEUDOURIDINE SYNTHASE"/>
    <property type="match status" value="1"/>
</dbReference>
<organism evidence="8 9">
    <name type="scientific">Candidatus Kerfeldbacteria bacterium CG15_BIG_FIL_POST_REV_8_21_14_020_45_12</name>
    <dbReference type="NCBI Taxonomy" id="2014247"/>
    <lineage>
        <taxon>Bacteria</taxon>
        <taxon>Candidatus Kerfeldiibacteriota</taxon>
    </lineage>
</organism>
<dbReference type="SUPFAM" id="SSF55120">
    <property type="entry name" value="Pseudouridine synthase"/>
    <property type="match status" value="1"/>
</dbReference>
<dbReference type="InterPro" id="IPR002501">
    <property type="entry name" value="PsdUridine_synth_N"/>
</dbReference>
<dbReference type="InterPro" id="IPR014780">
    <property type="entry name" value="tRNA_psdUridine_synth_TruB"/>
</dbReference>
<evidence type="ECO:0000256" key="1">
    <source>
        <dbReference type="ARBA" id="ARBA00000385"/>
    </source>
</evidence>
<dbReference type="NCBIfam" id="TIGR00431">
    <property type="entry name" value="TruB"/>
    <property type="match status" value="1"/>
</dbReference>
<dbReference type="GO" id="GO:0031119">
    <property type="term" value="P:tRNA pseudouridine synthesis"/>
    <property type="evidence" value="ECO:0007669"/>
    <property type="project" value="UniProtKB-UniRule"/>
</dbReference>
<gene>
    <name evidence="5 8" type="primary">truB</name>
    <name evidence="8" type="ORF">COW24_04675</name>
</gene>
<keyword evidence="3 5" id="KW-0819">tRNA processing</keyword>
<proteinExistence type="inferred from homology"/>
<dbReference type="InterPro" id="IPR032819">
    <property type="entry name" value="TruB_C"/>
</dbReference>
<evidence type="ECO:0000259" key="7">
    <source>
        <dbReference type="Pfam" id="PF16198"/>
    </source>
</evidence>
<feature type="domain" description="Pseudouridine synthase II N-terminal" evidence="6">
    <location>
        <begin position="30"/>
        <end position="190"/>
    </location>
</feature>
<accession>A0A2M7H2Z0</accession>
<evidence type="ECO:0000256" key="4">
    <source>
        <dbReference type="ARBA" id="ARBA00023235"/>
    </source>
</evidence>
<name>A0A2M7H2Z0_9BACT</name>
<comment type="similarity">
    <text evidence="2 5">Belongs to the pseudouridine synthase TruB family. Type 1 subfamily.</text>
</comment>
<dbReference type="Pfam" id="PF16198">
    <property type="entry name" value="TruB_C_2"/>
    <property type="match status" value="1"/>
</dbReference>
<comment type="caution">
    <text evidence="8">The sequence shown here is derived from an EMBL/GenBank/DDBJ whole genome shotgun (WGS) entry which is preliminary data.</text>
</comment>
<evidence type="ECO:0000313" key="8">
    <source>
        <dbReference type="EMBL" id="PIW36564.1"/>
    </source>
</evidence>
<evidence type="ECO:0000259" key="6">
    <source>
        <dbReference type="Pfam" id="PF01509"/>
    </source>
</evidence>
<dbReference type="CDD" id="cd02573">
    <property type="entry name" value="PseudoU_synth_EcTruB"/>
    <property type="match status" value="1"/>
</dbReference>